<accession>A0A3L8CL73</accession>
<evidence type="ECO:0000313" key="4">
    <source>
        <dbReference type="Proteomes" id="UP000282672"/>
    </source>
</evidence>
<dbReference type="EMBL" id="PEGA01000015">
    <property type="protein sequence ID" value="RLU08638.1"/>
    <property type="molecule type" value="Genomic_DNA"/>
</dbReference>
<protein>
    <recommendedName>
        <fullName evidence="5">DUF4329 domain-containing protein</fullName>
    </recommendedName>
</protein>
<proteinExistence type="predicted"/>
<evidence type="ECO:0000313" key="3">
    <source>
        <dbReference type="Proteomes" id="UP000282140"/>
    </source>
</evidence>
<evidence type="ECO:0000313" key="1">
    <source>
        <dbReference type="EMBL" id="RLU08638.1"/>
    </source>
</evidence>
<keyword evidence="3" id="KW-1185">Reference proteome</keyword>
<evidence type="ECO:0008006" key="5">
    <source>
        <dbReference type="Google" id="ProtNLM"/>
    </source>
</evidence>
<organism evidence="1 4">
    <name type="scientific">Pseudomonas prosekii</name>
    <dbReference type="NCBI Taxonomy" id="1148509"/>
    <lineage>
        <taxon>Bacteria</taxon>
        <taxon>Pseudomonadati</taxon>
        <taxon>Pseudomonadota</taxon>
        <taxon>Gammaproteobacteria</taxon>
        <taxon>Pseudomonadales</taxon>
        <taxon>Pseudomonadaceae</taxon>
        <taxon>Pseudomonas</taxon>
    </lineage>
</organism>
<reference evidence="3 4" key="1">
    <citation type="journal article" date="2018" name="Front. Microbiol.">
        <title>Discovery of Phloeophagus Beetles as a Source of Pseudomonas Strains That Produce Potentially New Bioactive Substances and Description of Pseudomonas bohemica sp. nov.</title>
        <authorList>
            <person name="Saati-Santamaria Z."/>
            <person name="Lopez-Mondejar R."/>
            <person name="Jimenez-Gomez A."/>
            <person name="Diez-Mendez A."/>
            <person name="Vetrovsky T."/>
            <person name="Igual J.M."/>
            <person name="Velazquez E."/>
            <person name="Kolarik M."/>
            <person name="Rivas R."/>
            <person name="Garcia-Fraile P."/>
        </authorList>
    </citation>
    <scope>NUCLEOTIDE SEQUENCE [LARGE SCALE GENOMIC DNA]</scope>
    <source>
        <strain evidence="1 4">A2-NA12</strain>
        <strain evidence="2 3">A2-NA13</strain>
    </source>
</reference>
<name>A0A3L8CL73_9PSED</name>
<dbReference type="Proteomes" id="UP000282140">
    <property type="component" value="Unassembled WGS sequence"/>
</dbReference>
<evidence type="ECO:0000313" key="2">
    <source>
        <dbReference type="EMBL" id="RLU08773.1"/>
    </source>
</evidence>
<dbReference type="RefSeq" id="WP_121732926.1">
    <property type="nucleotide sequence ID" value="NZ_PEGA01000015.1"/>
</dbReference>
<sequence length="1498" mass="163461">MDSTSISPLAASSKDFPPMSPTFNSADDAAYWAQLQIGGRRDLAHGAVIVQSANGKYRATRPVIGKRTLHFSFDDLLAKDPATGHFFVPEGYVGVAYFIAHAADRAEPRRLHPTWTEEQITLYLGFFFIGHLVSFLQDPGPYGQRHYLSGPNGSLIKYESTEPGRERQLLTSRSTTIGPFSDIERMIQRLAQIGTLSVLMANAAWGGRVGTVPGNWTPGQPAVNRTVHDDTMFYAPVAESSSQAILAASSVLALLPNTGYLGFVLRRINSRERLATYPMASTAATSEMFRVLRFDNVNTLKLAEPAGYELDGVYFISRADTPGSAEEPWLSQRFFTPDELAAGLQFAHENSHRRDYGDELRLYTATRDGAVLQYDPALDVAERPLRDNAGLNQQLRSGALKPSDYVRNVASHGQLSVIHGSPLWDISGRVGADWQPYAAAQNLSPVFVTADDAARFAHQAIGSLRDQAYVGLILQSADKGFVATLPVPAYGPRFTLDRLCPRDADGAPIVLHSTYALHGMYASRRHDGARMLSAEAAQMFTDGDIRALLDSRNSVIVAYLSGAADSLLAYRGDQQALAARARLRGRLATTLTEPLTVTELTTELAGTGEVSVIVGSDTWGVRGTVLGGGAQKAAHAPLLGARFASAELAVLDARKRARGDYRATRCGLGFILKHKTREEYVATETVAANALDRLNHASDFGAQVLIDEFRTHAVYYAASWLPRDLSTADGWFARHFIALNDLFAALYDDNGTQRLTHHQDLTLYIASLDGALLRYRFSSTSTLFDLAQGGTGSEDLLALMTRDTPPYRSVLNRIATGGELQVRITSECWDERGVVAAQWKPFALIQHRQLSPVFLWQDDAVRFSMTHIGPDRERVYGGLVLRRNDGRFVATLPVAVDVEDFAPGWIRLDQLVDQGVFLAGSTVVARYHSRREVEPVFALTSEQRALYLNLFSTDFLSAILPNSINATHLSPGDEYLIGLDGSLIRYRLGNSALAQQLTASLAAPSLLQQRQTPLELQMRNGTLKPTDLVDRLAQAGQLQVVEGSAIWGSPRRVLQWSGVHTSAQSLLRFAVSEPALSPLFSQADDAARHVNGLAQERQQIMFGYLLKSLTDECYVLTLPVAGGEGSLTLERVFPEGLLPTGFALHGLYLLAPTPSAASSMDVQRSFISAGDLTRALDAVRVSSAQATTYLGVYACCADGALLHYSADQTAAEWSSFPAIIAYDKQLQSGHESLLEFVRKLIKVGSLRVLERSRYWSPLRVDATGVKSGIGVVRWPKDKRFALGPLFAHADDAARAAQSKLGPFTDKQYLGAIVCKPDAQLWAAVQPLEDGLDSHAAARLFYSGPGGPIASVSGPGAQPLSIPVLPSGFKLAAVHQFYKVTRVISPTNAQEQRLMDNLALADLRFSVEVLQKNALPGACCYLSSRGGALLKFTPNYTAEETRLLDEDMGADVSSFFQRLTRISKLEVLDVDAYWQRPGRVGSSQVPYSIEQAPLKHDEL</sequence>
<dbReference type="Proteomes" id="UP000282672">
    <property type="component" value="Unassembled WGS sequence"/>
</dbReference>
<dbReference type="EMBL" id="PEGB01000006">
    <property type="protein sequence ID" value="RLU08773.1"/>
    <property type="molecule type" value="Genomic_DNA"/>
</dbReference>
<gene>
    <name evidence="1" type="ORF">CS076_16090</name>
    <name evidence="2" type="ORF">CS078_15065</name>
</gene>
<comment type="caution">
    <text evidence="1">The sequence shown here is derived from an EMBL/GenBank/DDBJ whole genome shotgun (WGS) entry which is preliminary data.</text>
</comment>